<keyword evidence="3" id="KW-1185">Reference proteome</keyword>
<sequence>MENINLEVMPGSLQILTGNNGTGKTRILSNISSKEKARIKNGSSKYNRLICLSGTVFEKYPKPDKDLTKNIKDGYYYFGYKPKNNMFSEIAPFRVFISLLLNNPHGNSKAEIAANLMKEIGFEPKIKLDFRWARNNKEKNIEFDTGVRELDINNFHSSIQELFSIKKPLNEEIIHLSKIYFYKDGGDFQISDLSSGERVFLLTILSLCFSIDEHSLILFDEPENSMHPSWQEKITKIACLIFEQYRDTSSFIIATHSPLVVSSIPNNGNKIINLSEEYGDWEDQSLSGNNSDSILKEHFNLISARSSEFTEAIQLCLKSLLTDSGSFIEERERLISMNVNLNKDDPLFDAYETIMNHEAN</sequence>
<dbReference type="SUPFAM" id="SSF52540">
    <property type="entry name" value="P-loop containing nucleoside triphosphate hydrolases"/>
    <property type="match status" value="1"/>
</dbReference>
<keyword evidence="2" id="KW-0067">ATP-binding</keyword>
<dbReference type="RefSeq" id="WP_255388426.1">
    <property type="nucleotide sequence ID" value="NZ_CP101508.1"/>
</dbReference>
<dbReference type="PANTHER" id="PTHR43581:SF2">
    <property type="entry name" value="EXCINUCLEASE ATPASE SUBUNIT"/>
    <property type="match status" value="1"/>
</dbReference>
<evidence type="ECO:0000259" key="1">
    <source>
        <dbReference type="Pfam" id="PF13304"/>
    </source>
</evidence>
<dbReference type="InterPro" id="IPR051396">
    <property type="entry name" value="Bact_Antivir_Def_Nuclease"/>
</dbReference>
<protein>
    <submittedName>
        <fullName evidence="2">ATP-binding protein</fullName>
    </submittedName>
</protein>
<dbReference type="Proteomes" id="UP001057998">
    <property type="component" value="Chromosome 1"/>
</dbReference>
<reference evidence="2" key="1">
    <citation type="submission" date="2022-07" db="EMBL/GenBank/DDBJ databases">
        <title>Genome sequencing of Photobacterium atrarenae GJH2-4.</title>
        <authorList>
            <person name="Park S.-J."/>
        </authorList>
    </citation>
    <scope>NUCLEOTIDE SEQUENCE</scope>
    <source>
        <strain evidence="2">GJH2-4</strain>
    </source>
</reference>
<keyword evidence="2" id="KW-0547">Nucleotide-binding</keyword>
<proteinExistence type="predicted"/>
<dbReference type="EMBL" id="CP101508">
    <property type="protein sequence ID" value="UTV27211.1"/>
    <property type="molecule type" value="Genomic_DNA"/>
</dbReference>
<feature type="domain" description="ATPase AAA-type core" evidence="1">
    <location>
        <begin position="159"/>
        <end position="262"/>
    </location>
</feature>
<evidence type="ECO:0000313" key="3">
    <source>
        <dbReference type="Proteomes" id="UP001057998"/>
    </source>
</evidence>
<accession>A0ABY5GDD6</accession>
<name>A0ABY5GDD6_9GAMM</name>
<evidence type="ECO:0000313" key="2">
    <source>
        <dbReference type="EMBL" id="UTV27211.1"/>
    </source>
</evidence>
<gene>
    <name evidence="2" type="ORF">NNL38_12845</name>
</gene>
<dbReference type="Pfam" id="PF13304">
    <property type="entry name" value="AAA_21"/>
    <property type="match status" value="1"/>
</dbReference>
<dbReference type="InterPro" id="IPR003959">
    <property type="entry name" value="ATPase_AAA_core"/>
</dbReference>
<dbReference type="InterPro" id="IPR027417">
    <property type="entry name" value="P-loop_NTPase"/>
</dbReference>
<dbReference type="PANTHER" id="PTHR43581">
    <property type="entry name" value="ATP/GTP PHOSPHATASE"/>
    <property type="match status" value="1"/>
</dbReference>
<dbReference type="Gene3D" id="3.40.50.300">
    <property type="entry name" value="P-loop containing nucleotide triphosphate hydrolases"/>
    <property type="match status" value="1"/>
</dbReference>
<organism evidence="2 3">
    <name type="scientific">Photobacterium atrarenae</name>
    <dbReference type="NCBI Taxonomy" id="865757"/>
    <lineage>
        <taxon>Bacteria</taxon>
        <taxon>Pseudomonadati</taxon>
        <taxon>Pseudomonadota</taxon>
        <taxon>Gammaproteobacteria</taxon>
        <taxon>Vibrionales</taxon>
        <taxon>Vibrionaceae</taxon>
        <taxon>Photobacterium</taxon>
    </lineage>
</organism>
<dbReference type="GO" id="GO:0005524">
    <property type="term" value="F:ATP binding"/>
    <property type="evidence" value="ECO:0007669"/>
    <property type="project" value="UniProtKB-KW"/>
</dbReference>